<accession>A0A9W9Y7G1</accession>
<dbReference type="OrthoDB" id="5985397at2759"/>
<gene>
    <name evidence="3" type="ORF">OS493_036112</name>
</gene>
<dbReference type="Gene3D" id="4.10.60.10">
    <property type="entry name" value="Zinc finger, CCHC-type"/>
    <property type="match status" value="1"/>
</dbReference>
<proteinExistence type="predicted"/>
<evidence type="ECO:0000256" key="1">
    <source>
        <dbReference type="PROSITE-ProRule" id="PRU00047"/>
    </source>
</evidence>
<dbReference type="InterPro" id="IPR001878">
    <property type="entry name" value="Znf_CCHC"/>
</dbReference>
<dbReference type="CDD" id="cd09275">
    <property type="entry name" value="RNase_HI_RT_DIRS1"/>
    <property type="match status" value="1"/>
</dbReference>
<dbReference type="InterPro" id="IPR036875">
    <property type="entry name" value="Znf_CCHC_sf"/>
</dbReference>
<dbReference type="AlphaFoldDB" id="A0A9W9Y7G1"/>
<organism evidence="3 4">
    <name type="scientific">Desmophyllum pertusum</name>
    <dbReference type="NCBI Taxonomy" id="174260"/>
    <lineage>
        <taxon>Eukaryota</taxon>
        <taxon>Metazoa</taxon>
        <taxon>Cnidaria</taxon>
        <taxon>Anthozoa</taxon>
        <taxon>Hexacorallia</taxon>
        <taxon>Scleractinia</taxon>
        <taxon>Caryophylliina</taxon>
        <taxon>Caryophylliidae</taxon>
        <taxon>Desmophyllum</taxon>
    </lineage>
</organism>
<name>A0A9W9Y7G1_9CNID</name>
<keyword evidence="4" id="KW-1185">Reference proteome</keyword>
<evidence type="ECO:0000259" key="2">
    <source>
        <dbReference type="PROSITE" id="PS50158"/>
    </source>
</evidence>
<keyword evidence="1" id="KW-0862">Zinc</keyword>
<protein>
    <recommendedName>
        <fullName evidence="2">CCHC-type domain-containing protein</fullName>
    </recommendedName>
</protein>
<feature type="domain" description="CCHC-type" evidence="2">
    <location>
        <begin position="217"/>
        <end position="231"/>
    </location>
</feature>
<dbReference type="SMART" id="SM00343">
    <property type="entry name" value="ZnF_C2HC"/>
    <property type="match status" value="1"/>
</dbReference>
<dbReference type="PROSITE" id="PS50158">
    <property type="entry name" value="ZF_CCHC"/>
    <property type="match status" value="1"/>
</dbReference>
<sequence>MAEQVPQNPVAGAVAAAIADDPVLAVPAAVQAAQPVQAAPQTDALNAIPAIPAVVPEGLDELRLKIKALQSTLNTSKVDQALESVRHLASRPFPLLDSFALLASLEQLADCARDSNHPERKKYDAILKQCRPIADPNSLAQVVQQLLGDKEERDVATQIRKIFKGNPPSKMTESVYDYSGSSYRAPPTAPYRYRGGHFVARGRGFRPSPYSVRPRQCFNCRGIGHFARNCPHSVSPCKRPRCEFHPDRVSVNTIRWCNWKGEKHRGAGPIPSPTMVSKGVTHATPRDVVFRDPNYFMAGVLSNHQFYWESILEQNPKKDEILSYIAHGVVIQDFFVPFKGDFQGKYYDSATPPAAFFPNITSDASQYAWGGIIYNPIGPRLESRDVWKQEVREMPIVVKEALALVNTIKAGKSILSNCRVDAHVDSLTLIQAWKKQGGKSRLLNDALKDLHQVLLDQNISLSLQYVPSSLIQADSLSRVLSI</sequence>
<comment type="caution">
    <text evidence="3">The sequence shown here is derived from an EMBL/GenBank/DDBJ whole genome shotgun (WGS) entry which is preliminary data.</text>
</comment>
<evidence type="ECO:0000313" key="3">
    <source>
        <dbReference type="EMBL" id="KAJ7319469.1"/>
    </source>
</evidence>
<dbReference type="GO" id="GO:0008270">
    <property type="term" value="F:zinc ion binding"/>
    <property type="evidence" value="ECO:0007669"/>
    <property type="project" value="UniProtKB-KW"/>
</dbReference>
<dbReference type="SUPFAM" id="SSF57756">
    <property type="entry name" value="Retrovirus zinc finger-like domains"/>
    <property type="match status" value="1"/>
</dbReference>
<dbReference type="Proteomes" id="UP001163046">
    <property type="component" value="Unassembled WGS sequence"/>
</dbReference>
<dbReference type="EMBL" id="MU827835">
    <property type="protein sequence ID" value="KAJ7319469.1"/>
    <property type="molecule type" value="Genomic_DNA"/>
</dbReference>
<keyword evidence="1" id="KW-0479">Metal-binding</keyword>
<evidence type="ECO:0000313" key="4">
    <source>
        <dbReference type="Proteomes" id="UP001163046"/>
    </source>
</evidence>
<keyword evidence="1" id="KW-0863">Zinc-finger</keyword>
<dbReference type="GO" id="GO:0003676">
    <property type="term" value="F:nucleic acid binding"/>
    <property type="evidence" value="ECO:0007669"/>
    <property type="project" value="InterPro"/>
</dbReference>
<dbReference type="Pfam" id="PF00098">
    <property type="entry name" value="zf-CCHC"/>
    <property type="match status" value="1"/>
</dbReference>
<reference evidence="3" key="1">
    <citation type="submission" date="2023-01" db="EMBL/GenBank/DDBJ databases">
        <title>Genome assembly of the deep-sea coral Lophelia pertusa.</title>
        <authorList>
            <person name="Herrera S."/>
            <person name="Cordes E."/>
        </authorList>
    </citation>
    <scope>NUCLEOTIDE SEQUENCE</scope>
    <source>
        <strain evidence="3">USNM1676648</strain>
        <tissue evidence="3">Polyp</tissue>
    </source>
</reference>